<dbReference type="Pfam" id="PF00860">
    <property type="entry name" value="Xan_ur_permease"/>
    <property type="match status" value="1"/>
</dbReference>
<reference evidence="8 9" key="1">
    <citation type="journal article" date="2018" name="Plant J.">
        <title>Genome sequences of Chlorella sorokiniana UTEX 1602 and Micractinium conductrix SAG 241.80: implications to maltose excretion by a green alga.</title>
        <authorList>
            <person name="Arriola M.B."/>
            <person name="Velmurugan N."/>
            <person name="Zhang Y."/>
            <person name="Plunkett M.H."/>
            <person name="Hondzo H."/>
            <person name="Barney B.M."/>
        </authorList>
    </citation>
    <scope>NUCLEOTIDE SEQUENCE [LARGE SCALE GENOMIC DNA]</scope>
    <source>
        <strain evidence="9">UTEX 1602</strain>
    </source>
</reference>
<organism evidence="8 9">
    <name type="scientific">Chlorella sorokiniana</name>
    <name type="common">Freshwater green alga</name>
    <dbReference type="NCBI Taxonomy" id="3076"/>
    <lineage>
        <taxon>Eukaryota</taxon>
        <taxon>Viridiplantae</taxon>
        <taxon>Chlorophyta</taxon>
        <taxon>core chlorophytes</taxon>
        <taxon>Trebouxiophyceae</taxon>
        <taxon>Chlorellales</taxon>
        <taxon>Chlorellaceae</taxon>
        <taxon>Chlorella clade</taxon>
        <taxon>Chlorella</taxon>
    </lineage>
</organism>
<protein>
    <submittedName>
        <fullName evidence="8">Nucleobase-ascorbate transporter 3</fullName>
    </submittedName>
</protein>
<feature type="transmembrane region" description="Helical" evidence="7">
    <location>
        <begin position="170"/>
        <end position="194"/>
    </location>
</feature>
<keyword evidence="3 7" id="KW-0812">Transmembrane</keyword>
<feature type="transmembrane region" description="Helical" evidence="7">
    <location>
        <begin position="60"/>
        <end position="77"/>
    </location>
</feature>
<comment type="similarity">
    <text evidence="2">Belongs to the nucleobase:cation symporter-2 (NCS2) (TC 2.A.40) family.</text>
</comment>
<dbReference type="AlphaFoldDB" id="A0A2P6TXQ5"/>
<evidence type="ECO:0000256" key="1">
    <source>
        <dbReference type="ARBA" id="ARBA00004141"/>
    </source>
</evidence>
<feature type="transmembrane region" description="Helical" evidence="7">
    <location>
        <begin position="237"/>
        <end position="259"/>
    </location>
</feature>
<name>A0A2P6TXQ5_CHLSO</name>
<evidence type="ECO:0000256" key="7">
    <source>
        <dbReference type="SAM" id="Phobius"/>
    </source>
</evidence>
<accession>A0A2P6TXQ5</accession>
<gene>
    <name evidence="8" type="ORF">C2E21_2309</name>
</gene>
<dbReference type="InterPro" id="IPR006043">
    <property type="entry name" value="NCS2"/>
</dbReference>
<sequence length="532" mass="56762">MLGATVLIPSILVPAMGGTTKVKLLNLAEVINTCFITSGINTLIQTLLGARLPIVQGGSFAYLAPVLTIAAGIQNSQTFDSDHDRFLYTMRVLQGGIIGSALIALGLALLGIFYWMLQHLSPITIGVNISILGLSLYNSGWPAMGACIQLGLPVMCLIIIFGYHLRRVQFFGLAFFSLFPVILGIGLTWLYAYIFTVAGVYDNSSPETQKACTTSQSNFNYILSEAPWFRVPYPGQWGSPIFTTSGVLTMLAAVIPAALESIGDYYAAARLSGARQPPGEVVSRALAVEAACCAIAGVFGTTSGSTAYAENVGAISITGVASRRVTQTGALIMIIISVISKIGALFASLPQAMIAGVFCVMFSIIAGVGFSNLQGVNLRSQRNILILGFGLYCGLSVPAYFESYTAANGHGPVNTGSTTFNNIANAIFSTPAAVSLMACLLLDLTIPLLEGERGRQAWQLQKSSESGWWHDPEMEKLYGWPFGLTPRWRRRIDPVKQAGRRREGQPAPAAATELPQVSPPASQLEKSSNDEP</sequence>
<feature type="transmembrane region" description="Helical" evidence="7">
    <location>
        <begin position="97"/>
        <end position="115"/>
    </location>
</feature>
<dbReference type="GO" id="GO:0022857">
    <property type="term" value="F:transmembrane transporter activity"/>
    <property type="evidence" value="ECO:0007669"/>
    <property type="project" value="InterPro"/>
</dbReference>
<proteinExistence type="inferred from homology"/>
<dbReference type="STRING" id="3076.A0A2P6TXQ5"/>
<dbReference type="OrthoDB" id="1641903at2759"/>
<evidence type="ECO:0000256" key="4">
    <source>
        <dbReference type="ARBA" id="ARBA00022989"/>
    </source>
</evidence>
<evidence type="ECO:0000313" key="8">
    <source>
        <dbReference type="EMBL" id="PRW58846.1"/>
    </source>
</evidence>
<keyword evidence="9" id="KW-1185">Reference proteome</keyword>
<feature type="transmembrane region" description="Helical" evidence="7">
    <location>
        <begin position="384"/>
        <end position="403"/>
    </location>
</feature>
<dbReference type="EMBL" id="LHPG02000004">
    <property type="protein sequence ID" value="PRW58846.1"/>
    <property type="molecule type" value="Genomic_DNA"/>
</dbReference>
<dbReference type="GO" id="GO:0016020">
    <property type="term" value="C:membrane"/>
    <property type="evidence" value="ECO:0007669"/>
    <property type="project" value="UniProtKB-SubCell"/>
</dbReference>
<dbReference type="NCBIfam" id="NF037981">
    <property type="entry name" value="NCS2_1"/>
    <property type="match status" value="1"/>
</dbReference>
<feature type="transmembrane region" description="Helical" evidence="7">
    <location>
        <begin position="353"/>
        <end position="372"/>
    </location>
</feature>
<comment type="subcellular location">
    <subcellularLocation>
        <location evidence="1">Membrane</location>
        <topology evidence="1">Multi-pass membrane protein</topology>
    </subcellularLocation>
</comment>
<evidence type="ECO:0000256" key="5">
    <source>
        <dbReference type="ARBA" id="ARBA00023136"/>
    </source>
</evidence>
<evidence type="ECO:0000256" key="2">
    <source>
        <dbReference type="ARBA" id="ARBA00008821"/>
    </source>
</evidence>
<evidence type="ECO:0000256" key="3">
    <source>
        <dbReference type="ARBA" id="ARBA00022692"/>
    </source>
</evidence>
<dbReference type="PANTHER" id="PTHR11119">
    <property type="entry name" value="XANTHINE-URACIL / VITAMIN C PERMEASE FAMILY MEMBER"/>
    <property type="match status" value="1"/>
</dbReference>
<feature type="region of interest" description="Disordered" evidence="6">
    <location>
        <begin position="493"/>
        <end position="532"/>
    </location>
</feature>
<evidence type="ECO:0000313" key="9">
    <source>
        <dbReference type="Proteomes" id="UP000239899"/>
    </source>
</evidence>
<comment type="caution">
    <text evidence="8">The sequence shown here is derived from an EMBL/GenBank/DDBJ whole genome shotgun (WGS) entry which is preliminary data.</text>
</comment>
<keyword evidence="4 7" id="KW-1133">Transmembrane helix</keyword>
<evidence type="ECO:0000256" key="6">
    <source>
        <dbReference type="SAM" id="MobiDB-lite"/>
    </source>
</evidence>
<feature type="transmembrane region" description="Helical" evidence="7">
    <location>
        <begin position="423"/>
        <end position="446"/>
    </location>
</feature>
<keyword evidence="5 7" id="KW-0472">Membrane</keyword>
<feature type="transmembrane region" description="Helical" evidence="7">
    <location>
        <begin position="330"/>
        <end position="347"/>
    </location>
</feature>
<dbReference type="Proteomes" id="UP000239899">
    <property type="component" value="Unassembled WGS sequence"/>
</dbReference>
<feature type="transmembrane region" description="Helical" evidence="7">
    <location>
        <begin position="143"/>
        <end position="163"/>
    </location>
</feature>